<feature type="compositionally biased region" description="Polar residues" evidence="1">
    <location>
        <begin position="120"/>
        <end position="137"/>
    </location>
</feature>
<dbReference type="EMBL" id="JAJFAZ020000002">
    <property type="protein sequence ID" value="KAI5343258.1"/>
    <property type="molecule type" value="Genomic_DNA"/>
</dbReference>
<proteinExistence type="predicted"/>
<gene>
    <name evidence="2" type="ORF">L3X38_011134</name>
</gene>
<reference evidence="2 3" key="1">
    <citation type="journal article" date="2022" name="G3 (Bethesda)">
        <title>Whole-genome sequence and methylome profiling of the almond [Prunus dulcis (Mill.) D.A. Webb] cultivar 'Nonpareil'.</title>
        <authorList>
            <person name="D'Amico-Willman K.M."/>
            <person name="Ouma W.Z."/>
            <person name="Meulia T."/>
            <person name="Sideli G.M."/>
            <person name="Gradziel T.M."/>
            <person name="Fresnedo-Ramirez J."/>
        </authorList>
    </citation>
    <scope>NUCLEOTIDE SEQUENCE [LARGE SCALE GENOMIC DNA]</scope>
    <source>
        <strain evidence="2">Clone GOH B32 T37-40</strain>
    </source>
</reference>
<organism evidence="2 3">
    <name type="scientific">Prunus dulcis</name>
    <name type="common">Almond</name>
    <name type="synonym">Amygdalus dulcis</name>
    <dbReference type="NCBI Taxonomy" id="3755"/>
    <lineage>
        <taxon>Eukaryota</taxon>
        <taxon>Viridiplantae</taxon>
        <taxon>Streptophyta</taxon>
        <taxon>Embryophyta</taxon>
        <taxon>Tracheophyta</taxon>
        <taxon>Spermatophyta</taxon>
        <taxon>Magnoliopsida</taxon>
        <taxon>eudicotyledons</taxon>
        <taxon>Gunneridae</taxon>
        <taxon>Pentapetalae</taxon>
        <taxon>rosids</taxon>
        <taxon>fabids</taxon>
        <taxon>Rosales</taxon>
        <taxon>Rosaceae</taxon>
        <taxon>Amygdaloideae</taxon>
        <taxon>Amygdaleae</taxon>
        <taxon>Prunus</taxon>
    </lineage>
</organism>
<dbReference type="Proteomes" id="UP001054821">
    <property type="component" value="Chromosome 2"/>
</dbReference>
<comment type="caution">
    <text evidence="2">The sequence shown here is derived from an EMBL/GenBank/DDBJ whole genome shotgun (WGS) entry which is preliminary data.</text>
</comment>
<feature type="compositionally biased region" description="Polar residues" evidence="1">
    <location>
        <begin position="68"/>
        <end position="83"/>
    </location>
</feature>
<dbReference type="AlphaFoldDB" id="A0AAD4WHN4"/>
<keyword evidence="3" id="KW-1185">Reference proteome</keyword>
<evidence type="ECO:0000313" key="3">
    <source>
        <dbReference type="Proteomes" id="UP001054821"/>
    </source>
</evidence>
<feature type="region of interest" description="Disordered" evidence="1">
    <location>
        <begin position="65"/>
        <end position="160"/>
    </location>
</feature>
<accession>A0AAD4WHN4</accession>
<name>A0AAD4WHN4_PRUDU</name>
<feature type="compositionally biased region" description="Polar residues" evidence="1">
    <location>
        <begin position="93"/>
        <end position="110"/>
    </location>
</feature>
<sequence length="160" mass="17468">MFGHVREILWKTLHGWNSKLLSTAGKEVLIKAVAQALPTYTMEVFQVPQSLCHELSAMIARCLHHNEPSSPSHKATSTKATTPSPMPKEDTLPRSSRPSIKATSTKATTPSPMPKEDTLPRSSRPSIKATSTKATTPSPMPKEDTLPRCRTPAEAPKCQT</sequence>
<evidence type="ECO:0000313" key="2">
    <source>
        <dbReference type="EMBL" id="KAI5343258.1"/>
    </source>
</evidence>
<protein>
    <submittedName>
        <fullName evidence="2">Uncharacterized protein</fullName>
    </submittedName>
</protein>
<evidence type="ECO:0000256" key="1">
    <source>
        <dbReference type="SAM" id="MobiDB-lite"/>
    </source>
</evidence>